<comment type="caution">
    <text evidence="1">The sequence shown here is derived from an EMBL/GenBank/DDBJ whole genome shotgun (WGS) entry which is preliminary data.</text>
</comment>
<dbReference type="Proteomes" id="UP001500840">
    <property type="component" value="Unassembled WGS sequence"/>
</dbReference>
<protein>
    <submittedName>
        <fullName evidence="1">Uncharacterized protein</fullName>
    </submittedName>
</protein>
<reference evidence="2" key="1">
    <citation type="journal article" date="2019" name="Int. J. Syst. Evol. Microbiol.">
        <title>The Global Catalogue of Microorganisms (GCM) 10K type strain sequencing project: providing services to taxonomists for standard genome sequencing and annotation.</title>
        <authorList>
            <consortium name="The Broad Institute Genomics Platform"/>
            <consortium name="The Broad Institute Genome Sequencing Center for Infectious Disease"/>
            <person name="Wu L."/>
            <person name="Ma J."/>
        </authorList>
    </citation>
    <scope>NUCLEOTIDE SEQUENCE [LARGE SCALE GENOMIC DNA]</scope>
    <source>
        <strain evidence="2">JCM 17759</strain>
    </source>
</reference>
<evidence type="ECO:0000313" key="1">
    <source>
        <dbReference type="EMBL" id="GAA4445681.1"/>
    </source>
</evidence>
<proteinExistence type="predicted"/>
<evidence type="ECO:0000313" key="2">
    <source>
        <dbReference type="Proteomes" id="UP001500840"/>
    </source>
</evidence>
<sequence>MRDGGTVDRVTGNGAIADWQSLGVWIIVGPDNSVSRVGGVTLKGSALEH</sequence>
<accession>A0ABP8M9L5</accession>
<gene>
    <name evidence="1" type="ORF">GCM10023156_05590</name>
</gene>
<name>A0ABP8M9L5_9BACT</name>
<organism evidence="1 2">
    <name type="scientific">Novipirellula rosea</name>
    <dbReference type="NCBI Taxonomy" id="1031540"/>
    <lineage>
        <taxon>Bacteria</taxon>
        <taxon>Pseudomonadati</taxon>
        <taxon>Planctomycetota</taxon>
        <taxon>Planctomycetia</taxon>
        <taxon>Pirellulales</taxon>
        <taxon>Pirellulaceae</taxon>
        <taxon>Novipirellula</taxon>
    </lineage>
</organism>
<keyword evidence="2" id="KW-1185">Reference proteome</keyword>
<dbReference type="EMBL" id="BAABGA010000008">
    <property type="protein sequence ID" value="GAA4445681.1"/>
    <property type="molecule type" value="Genomic_DNA"/>
</dbReference>